<reference evidence="1" key="1">
    <citation type="submission" date="2018-02" db="EMBL/GenBank/DDBJ databases">
        <title>Rhizophora mucronata_Transcriptome.</title>
        <authorList>
            <person name="Meera S.P."/>
            <person name="Sreeshan A."/>
            <person name="Augustine A."/>
        </authorList>
    </citation>
    <scope>NUCLEOTIDE SEQUENCE</scope>
    <source>
        <tissue evidence="1">Leaf</tissue>
    </source>
</reference>
<evidence type="ECO:0000313" key="1">
    <source>
        <dbReference type="EMBL" id="MBX48735.1"/>
    </source>
</evidence>
<accession>A0A2P2P1S4</accession>
<name>A0A2P2P1S4_RHIMU</name>
<organism evidence="1">
    <name type="scientific">Rhizophora mucronata</name>
    <name type="common">Asiatic mangrove</name>
    <dbReference type="NCBI Taxonomy" id="61149"/>
    <lineage>
        <taxon>Eukaryota</taxon>
        <taxon>Viridiplantae</taxon>
        <taxon>Streptophyta</taxon>
        <taxon>Embryophyta</taxon>
        <taxon>Tracheophyta</taxon>
        <taxon>Spermatophyta</taxon>
        <taxon>Magnoliopsida</taxon>
        <taxon>eudicotyledons</taxon>
        <taxon>Gunneridae</taxon>
        <taxon>Pentapetalae</taxon>
        <taxon>rosids</taxon>
        <taxon>fabids</taxon>
        <taxon>Malpighiales</taxon>
        <taxon>Rhizophoraceae</taxon>
        <taxon>Rhizophora</taxon>
    </lineage>
</organism>
<sequence length="50" mass="6195">MMQWAERGKKRTKHRKFCYDLNQEGKTMLFSLSFVFFRMTYKLNILNYPP</sequence>
<dbReference type="EMBL" id="GGEC01068251">
    <property type="protein sequence ID" value="MBX48735.1"/>
    <property type="molecule type" value="Transcribed_RNA"/>
</dbReference>
<dbReference type="AlphaFoldDB" id="A0A2P2P1S4"/>
<protein>
    <submittedName>
        <fullName evidence="1">Uncharacterized protein</fullName>
    </submittedName>
</protein>
<proteinExistence type="predicted"/>